<dbReference type="AlphaFoldDB" id="A0A0H2M4I2"/>
<gene>
    <name evidence="1" type="ORF">VPARA_30930</name>
</gene>
<name>A0A0H2M4I2_VARPD</name>
<evidence type="ECO:0000313" key="2">
    <source>
        <dbReference type="Proteomes" id="UP000035170"/>
    </source>
</evidence>
<sequence length="46" mass="5079">MTAQMRHHLVHAGWLAAALAALGAVFALYVHPDFLVTLVDQVWSCF</sequence>
<comment type="caution">
    <text evidence="1">The sequence shown here is derived from an EMBL/GenBank/DDBJ whole genome shotgun (WGS) entry which is preliminary data.</text>
</comment>
<proteinExistence type="predicted"/>
<dbReference type="PATRIC" id="fig|34073.19.peg.3178"/>
<accession>A0A0H2M4I2</accession>
<protein>
    <submittedName>
        <fullName evidence="1">Uncharacterized protein</fullName>
    </submittedName>
</protein>
<keyword evidence="2" id="KW-1185">Reference proteome</keyword>
<dbReference type="RefSeq" id="WP_021008088.1">
    <property type="nucleotide sequence ID" value="NZ_JZWI01000015.1"/>
</dbReference>
<reference evidence="1 2" key="1">
    <citation type="submission" date="2015-03" db="EMBL/GenBank/DDBJ databases">
        <title>Genome sequence of Variovorax paradoxus TBEA6.</title>
        <authorList>
            <person name="Poehlein A."/>
            <person name="Schuldes J."/>
            <person name="Wuebbeler J.H."/>
            <person name="Hiessl S."/>
            <person name="Steinbuechel A."/>
            <person name="Daniel R."/>
        </authorList>
    </citation>
    <scope>NUCLEOTIDE SEQUENCE [LARGE SCALE GENOMIC DNA]</scope>
    <source>
        <strain evidence="1 2">TBEA6</strain>
    </source>
</reference>
<evidence type="ECO:0000313" key="1">
    <source>
        <dbReference type="EMBL" id="KLN55727.1"/>
    </source>
</evidence>
<dbReference type="EMBL" id="JZWI01000015">
    <property type="protein sequence ID" value="KLN55727.1"/>
    <property type="molecule type" value="Genomic_DNA"/>
</dbReference>
<organism evidence="1 2">
    <name type="scientific">Variovorax paradoxus</name>
    <dbReference type="NCBI Taxonomy" id="34073"/>
    <lineage>
        <taxon>Bacteria</taxon>
        <taxon>Pseudomonadati</taxon>
        <taxon>Pseudomonadota</taxon>
        <taxon>Betaproteobacteria</taxon>
        <taxon>Burkholderiales</taxon>
        <taxon>Comamonadaceae</taxon>
        <taxon>Variovorax</taxon>
    </lineage>
</organism>
<dbReference type="Proteomes" id="UP000035170">
    <property type="component" value="Unassembled WGS sequence"/>
</dbReference>